<dbReference type="GO" id="GO:0016783">
    <property type="term" value="F:sulfurtransferase activity"/>
    <property type="evidence" value="ECO:0007669"/>
    <property type="project" value="InterPro"/>
</dbReference>
<dbReference type="SUPFAM" id="SSF53927">
    <property type="entry name" value="Cytidine deaminase-like"/>
    <property type="match status" value="1"/>
</dbReference>
<dbReference type="Proteomes" id="UP000323166">
    <property type="component" value="Unassembled WGS sequence"/>
</dbReference>
<dbReference type="NCBIfam" id="TIGR00129">
    <property type="entry name" value="fdhD_narQ"/>
    <property type="match status" value="1"/>
</dbReference>
<dbReference type="HAMAP" id="MF_00187">
    <property type="entry name" value="FdhD"/>
    <property type="match status" value="1"/>
</dbReference>
<evidence type="ECO:0000256" key="2">
    <source>
        <dbReference type="ARBA" id="ARBA00023150"/>
    </source>
</evidence>
<dbReference type="Pfam" id="PF02634">
    <property type="entry name" value="FdhD-NarQ"/>
    <property type="match status" value="1"/>
</dbReference>
<sequence>MTGQVPVMLEKVAGPARTRTEDVVVRETAITLYLNNTELVTLICSPMDLQELCYGFLYAEGMIASAADVASFSFNEQDGLAWVETHRQVQAEKNFLKRHVASCCGRGRASFYFVNDTGIVPVTSELRISTSAIASLREQVEHRSALFASTGGVHGAALSDGKQILCFFEDVGRHNALDKVTGWCLLGGVATRDKMLLFSGRISSEILVKSARLGVPVIVSRSAPTDLALELANQLDVTVVGFARGNRMNIYTRGERIV</sequence>
<feature type="active site" description="Cysteine persulfide intermediate" evidence="3">
    <location>
        <position position="104"/>
    </location>
</feature>
<dbReference type="AlphaFoldDB" id="A0A5S4ZQ82"/>
<comment type="caution">
    <text evidence="4">The sequence shown here is derived from an EMBL/GenBank/DDBJ whole genome shotgun (WGS) entry which is preliminary data.</text>
</comment>
<comment type="similarity">
    <text evidence="3">Belongs to the FdhD family.</text>
</comment>
<evidence type="ECO:0000256" key="3">
    <source>
        <dbReference type="HAMAP-Rule" id="MF_00187"/>
    </source>
</evidence>
<organism evidence="4 5">
    <name type="scientific">Desulfallas thermosapovorans DSM 6562</name>
    <dbReference type="NCBI Taxonomy" id="1121431"/>
    <lineage>
        <taxon>Bacteria</taxon>
        <taxon>Bacillati</taxon>
        <taxon>Bacillota</taxon>
        <taxon>Clostridia</taxon>
        <taxon>Eubacteriales</taxon>
        <taxon>Desulfallaceae</taxon>
        <taxon>Desulfallas</taxon>
    </lineage>
</organism>
<evidence type="ECO:0000256" key="1">
    <source>
        <dbReference type="ARBA" id="ARBA00022490"/>
    </source>
</evidence>
<dbReference type="GO" id="GO:0006777">
    <property type="term" value="P:Mo-molybdopterin cofactor biosynthetic process"/>
    <property type="evidence" value="ECO:0007669"/>
    <property type="project" value="UniProtKB-UniRule"/>
</dbReference>
<gene>
    <name evidence="3" type="primary">fdhD</name>
    <name evidence="4" type="ORF">LX24_02223</name>
</gene>
<feature type="binding site" evidence="3">
    <location>
        <begin position="242"/>
        <end position="247"/>
    </location>
    <ligand>
        <name>Mo-bis(molybdopterin guanine dinucleotide)</name>
        <dbReference type="ChEBI" id="CHEBI:60539"/>
    </ligand>
</feature>
<reference evidence="4 5" key="1">
    <citation type="submission" date="2019-07" db="EMBL/GenBank/DDBJ databases">
        <title>Genomic Encyclopedia of Type Strains, Phase I: the one thousand microbial genomes (KMG-I) project.</title>
        <authorList>
            <person name="Kyrpides N."/>
        </authorList>
    </citation>
    <scope>NUCLEOTIDE SEQUENCE [LARGE SCALE GENOMIC DNA]</scope>
    <source>
        <strain evidence="4 5">DSM 6562</strain>
    </source>
</reference>
<dbReference type="PANTHER" id="PTHR30592:SF1">
    <property type="entry name" value="SULFUR CARRIER PROTEIN FDHD"/>
    <property type="match status" value="1"/>
</dbReference>
<name>A0A5S4ZQ82_9FIRM</name>
<dbReference type="Gene3D" id="3.10.20.10">
    <property type="match status" value="1"/>
</dbReference>
<dbReference type="RefSeq" id="WP_166512207.1">
    <property type="nucleotide sequence ID" value="NZ_VNHM01000012.1"/>
</dbReference>
<protein>
    <recommendedName>
        <fullName evidence="3">Sulfur carrier protein FdhD</fullName>
    </recommendedName>
</protein>
<comment type="subcellular location">
    <subcellularLocation>
        <location evidence="3">Cytoplasm</location>
    </subcellularLocation>
</comment>
<dbReference type="PANTHER" id="PTHR30592">
    <property type="entry name" value="FORMATE DEHYDROGENASE"/>
    <property type="match status" value="1"/>
</dbReference>
<dbReference type="Gene3D" id="3.40.140.10">
    <property type="entry name" value="Cytidine Deaminase, domain 2"/>
    <property type="match status" value="1"/>
</dbReference>
<keyword evidence="2 3" id="KW-0501">Molybdenum cofactor biosynthesis</keyword>
<dbReference type="GO" id="GO:0097163">
    <property type="term" value="F:sulfur carrier activity"/>
    <property type="evidence" value="ECO:0007669"/>
    <property type="project" value="UniProtKB-UniRule"/>
</dbReference>
<evidence type="ECO:0000313" key="4">
    <source>
        <dbReference type="EMBL" id="TYO94754.1"/>
    </source>
</evidence>
<dbReference type="InterPro" id="IPR003786">
    <property type="entry name" value="FdhD"/>
</dbReference>
<proteinExistence type="inferred from homology"/>
<accession>A0A5S4ZQ82</accession>
<keyword evidence="5" id="KW-1185">Reference proteome</keyword>
<dbReference type="EMBL" id="VNHM01000012">
    <property type="protein sequence ID" value="TYO94754.1"/>
    <property type="molecule type" value="Genomic_DNA"/>
</dbReference>
<dbReference type="InterPro" id="IPR016193">
    <property type="entry name" value="Cytidine_deaminase-like"/>
</dbReference>
<keyword evidence="1 3" id="KW-0963">Cytoplasm</keyword>
<comment type="function">
    <text evidence="3">Required for formate dehydrogenase (FDH) activity. Acts as a sulfur carrier protein that transfers sulfur from IscS to the molybdenum cofactor prior to its insertion into FDH.</text>
</comment>
<evidence type="ECO:0000313" key="5">
    <source>
        <dbReference type="Proteomes" id="UP000323166"/>
    </source>
</evidence>
<dbReference type="GO" id="GO:0005737">
    <property type="term" value="C:cytoplasm"/>
    <property type="evidence" value="ECO:0007669"/>
    <property type="project" value="UniProtKB-SubCell"/>
</dbReference>
<dbReference type="PIRSF" id="PIRSF015626">
    <property type="entry name" value="FdhD"/>
    <property type="match status" value="1"/>
</dbReference>